<evidence type="ECO:0000259" key="2">
    <source>
        <dbReference type="PROSITE" id="PS51752"/>
    </source>
</evidence>
<accession>A0A8T0R9H7</accession>
<dbReference type="CDD" id="cd09612">
    <property type="entry name" value="Jacalin"/>
    <property type="match status" value="1"/>
</dbReference>
<dbReference type="PROSITE" id="PS51752">
    <property type="entry name" value="JACALIN_LECTIN"/>
    <property type="match status" value="1"/>
</dbReference>
<keyword evidence="1" id="KW-0430">Lectin</keyword>
<dbReference type="Proteomes" id="UP000823388">
    <property type="component" value="Chromosome 6K"/>
</dbReference>
<dbReference type="SUPFAM" id="SSF51101">
    <property type="entry name" value="Mannose-binding lectins"/>
    <property type="match status" value="1"/>
</dbReference>
<feature type="domain" description="Jacalin-type lectin" evidence="2">
    <location>
        <begin position="6"/>
        <end position="149"/>
    </location>
</feature>
<dbReference type="EMBL" id="CM029047">
    <property type="protein sequence ID" value="KAG2582134.1"/>
    <property type="molecule type" value="Genomic_DNA"/>
</dbReference>
<dbReference type="InterPro" id="IPR001229">
    <property type="entry name" value="Jacalin-like_lectin_dom"/>
</dbReference>
<name>A0A8T0R9H7_PANVG</name>
<gene>
    <name evidence="3" type="ORF">PVAP13_6KG088935</name>
</gene>
<evidence type="ECO:0000256" key="1">
    <source>
        <dbReference type="ARBA" id="ARBA00022734"/>
    </source>
</evidence>
<dbReference type="InterPro" id="IPR036404">
    <property type="entry name" value="Jacalin-like_lectin_dom_sf"/>
</dbReference>
<evidence type="ECO:0000313" key="3">
    <source>
        <dbReference type="EMBL" id="KAG2582134.1"/>
    </source>
</evidence>
<dbReference type="Gene3D" id="2.100.10.30">
    <property type="entry name" value="Jacalin-like lectin domain"/>
    <property type="match status" value="1"/>
</dbReference>
<dbReference type="GO" id="GO:0030246">
    <property type="term" value="F:carbohydrate binding"/>
    <property type="evidence" value="ECO:0007669"/>
    <property type="project" value="UniProtKB-KW"/>
</dbReference>
<organism evidence="3 4">
    <name type="scientific">Panicum virgatum</name>
    <name type="common">Blackwell switchgrass</name>
    <dbReference type="NCBI Taxonomy" id="38727"/>
    <lineage>
        <taxon>Eukaryota</taxon>
        <taxon>Viridiplantae</taxon>
        <taxon>Streptophyta</taxon>
        <taxon>Embryophyta</taxon>
        <taxon>Tracheophyta</taxon>
        <taxon>Spermatophyta</taxon>
        <taxon>Magnoliopsida</taxon>
        <taxon>Liliopsida</taxon>
        <taxon>Poales</taxon>
        <taxon>Poaceae</taxon>
        <taxon>PACMAD clade</taxon>
        <taxon>Panicoideae</taxon>
        <taxon>Panicodae</taxon>
        <taxon>Paniceae</taxon>
        <taxon>Panicinae</taxon>
        <taxon>Panicum</taxon>
        <taxon>Panicum sect. Hiantes</taxon>
    </lineage>
</organism>
<dbReference type="AlphaFoldDB" id="A0A8T0R9H7"/>
<dbReference type="SMART" id="SM00915">
    <property type="entry name" value="Jacalin"/>
    <property type="match status" value="1"/>
</dbReference>
<protein>
    <recommendedName>
        <fullName evidence="2">Jacalin-type lectin domain-containing protein</fullName>
    </recommendedName>
</protein>
<sequence length="149" mass="16463">MQRLPIVKLGMWGGNEGSYYDLDVMPRRLLTVTIRFGRAIDSIAFSYIGIDLNEHMAGPWGGPYGGHLAKIILGPNEIVKKISGTHADYETATDVIRSLAIVTHVKTYSFGEATGNPFRICVENNGHIISFYARSKGWLLNAIGIYVHP</sequence>
<comment type="caution">
    <text evidence="3">The sequence shown here is derived from an EMBL/GenBank/DDBJ whole genome shotgun (WGS) entry which is preliminary data.</text>
</comment>
<dbReference type="InterPro" id="IPR033734">
    <property type="entry name" value="Jacalin-like_lectin_dom_plant"/>
</dbReference>
<dbReference type="Pfam" id="PF01419">
    <property type="entry name" value="Jacalin"/>
    <property type="match status" value="1"/>
</dbReference>
<reference evidence="3" key="1">
    <citation type="submission" date="2020-05" db="EMBL/GenBank/DDBJ databases">
        <title>WGS assembly of Panicum virgatum.</title>
        <authorList>
            <person name="Lovell J.T."/>
            <person name="Jenkins J."/>
            <person name="Shu S."/>
            <person name="Juenger T.E."/>
            <person name="Schmutz J."/>
        </authorList>
    </citation>
    <scope>NUCLEOTIDE SEQUENCE</scope>
    <source>
        <strain evidence="3">AP13</strain>
    </source>
</reference>
<dbReference type="PANTHER" id="PTHR46506">
    <property type="entry name" value="OS05G0143600 PROTEIN"/>
    <property type="match status" value="1"/>
</dbReference>
<evidence type="ECO:0000313" key="4">
    <source>
        <dbReference type="Proteomes" id="UP000823388"/>
    </source>
</evidence>
<keyword evidence="4" id="KW-1185">Reference proteome</keyword>
<proteinExistence type="predicted"/>